<name>A0A3E4TQ18_9FIRM</name>
<comment type="caution">
    <text evidence="1">The sequence shown here is derived from an EMBL/GenBank/DDBJ whole genome shotgun (WGS) entry which is preliminary data.</text>
</comment>
<reference evidence="1 2" key="1">
    <citation type="submission" date="2018-08" db="EMBL/GenBank/DDBJ databases">
        <title>A genome reference for cultivated species of the human gut microbiota.</title>
        <authorList>
            <person name="Zou Y."/>
            <person name="Xue W."/>
            <person name="Luo G."/>
        </authorList>
    </citation>
    <scope>NUCLEOTIDE SEQUENCE [LARGE SCALE GENOMIC DNA]</scope>
    <source>
        <strain evidence="1 2">TF05-11AC</strain>
    </source>
</reference>
<dbReference type="EMBL" id="QSSQ01000066">
    <property type="protein sequence ID" value="RGL92799.1"/>
    <property type="molecule type" value="Genomic_DNA"/>
</dbReference>
<protein>
    <submittedName>
        <fullName evidence="1">Uncharacterized protein</fullName>
    </submittedName>
</protein>
<sequence>MMAVLLGATNLYGVSRLMANLRRGGGFIGVIWSFMGGIGFKWAASRECEAGRICKADEGYK</sequence>
<organism evidence="1 2">
    <name type="scientific">Hungatella hathewayi</name>
    <dbReference type="NCBI Taxonomy" id="154046"/>
    <lineage>
        <taxon>Bacteria</taxon>
        <taxon>Bacillati</taxon>
        <taxon>Bacillota</taxon>
        <taxon>Clostridia</taxon>
        <taxon>Lachnospirales</taxon>
        <taxon>Lachnospiraceae</taxon>
        <taxon>Hungatella</taxon>
    </lineage>
</organism>
<gene>
    <name evidence="1" type="ORF">DXC39_31910</name>
</gene>
<dbReference type="Proteomes" id="UP000261257">
    <property type="component" value="Unassembled WGS sequence"/>
</dbReference>
<accession>A0A3E4TQ18</accession>
<proteinExistence type="predicted"/>
<evidence type="ECO:0000313" key="2">
    <source>
        <dbReference type="Proteomes" id="UP000261257"/>
    </source>
</evidence>
<dbReference type="AlphaFoldDB" id="A0A3E4TQ18"/>
<evidence type="ECO:0000313" key="1">
    <source>
        <dbReference type="EMBL" id="RGL92799.1"/>
    </source>
</evidence>